<sequence length="683" mass="70492">MRSAADDGEYRRNYTAFEYVRALYALDNGWTGQNALVGVVDDGVVETAELSGQLSPLSRDFGRTTTSGKTAERSVIGDAYSDHGTMVAGVIAGKNDGAGIQGIAPDAKIVALRVSDVDVSKDEETLGRTLPAALDYAAANGVKIINASIAKVDASVPSAGWSNMVTRYAAAGGLFVNSAGNDGEENPKGYLDLNASNSKGWLFVAAAQEGAEGLEIADYSNRCGTVAMQRCVTAVGTNATMDVNGDLVLFRGTSSAAGQVSGLAALILSKWPQLSGVEAGEVIVNTARDMGDPGADTVYGRGLIDVEAALSPVAPTLSNGTTQTALAGSVMVIPEALGGEATGMQVRGLLADVTVLDAFGRDYRGDLSSLVARPERQRGLFARRVAASAGSGATRFAVPGTSGSIGYTHMRWGPEAADQRSELTWGEVVTSLGKTLVAATYSGQDGVQDEAMGLAPTSDITLAYAPSAHIAFTAERGVAGGRASLTYAFGNGQGGSARGVLLGWSGAVGRVKVGVLEEEGTLFGAPAGTGALRLGDGARTAFVQLSRTWGLGEWSLDSYASLGVTRLRIGSDTLLTSAASIFTQRAGLSASREAMGGRVRFGLAMPLSAFAGSGTLTYASGYDLDTRSLVYRRERVDLSGRSDPVLSVGYEKVSANAAFRFAAAANTAADDVRALASWRLTLR</sequence>
<dbReference type="CDD" id="cd04848">
    <property type="entry name" value="Peptidases_S8_Autotransporter_serine_protease_like"/>
    <property type="match status" value="1"/>
</dbReference>
<feature type="active site" description="Charge relay system" evidence="6">
    <location>
        <position position="254"/>
    </location>
</feature>
<name>A0ABV3R7C7_9SPHN</name>
<dbReference type="GO" id="GO:0016787">
    <property type="term" value="F:hydrolase activity"/>
    <property type="evidence" value="ECO:0007669"/>
    <property type="project" value="UniProtKB-KW"/>
</dbReference>
<dbReference type="RefSeq" id="WP_367768761.1">
    <property type="nucleotide sequence ID" value="NZ_JBFNXR010000017.1"/>
</dbReference>
<dbReference type="InterPro" id="IPR015500">
    <property type="entry name" value="Peptidase_S8_subtilisin-rel"/>
</dbReference>
<dbReference type="InterPro" id="IPR034061">
    <property type="entry name" value="Peptidases_S8_Autotransporter"/>
</dbReference>
<dbReference type="InterPro" id="IPR000209">
    <property type="entry name" value="Peptidase_S8/S53_dom"/>
</dbReference>
<comment type="similarity">
    <text evidence="1 6">Belongs to the peptidase S8 family.</text>
</comment>
<dbReference type="Pfam" id="PF00082">
    <property type="entry name" value="Peptidase_S8"/>
    <property type="match status" value="1"/>
</dbReference>
<dbReference type="EMBL" id="JBFNXR010000017">
    <property type="protein sequence ID" value="MEW9853998.1"/>
    <property type="molecule type" value="Genomic_DNA"/>
</dbReference>
<accession>A0ABV3R7C7</accession>
<evidence type="ECO:0000256" key="6">
    <source>
        <dbReference type="PROSITE-ProRule" id="PRU01240"/>
    </source>
</evidence>
<evidence type="ECO:0000313" key="9">
    <source>
        <dbReference type="Proteomes" id="UP001556118"/>
    </source>
</evidence>
<protein>
    <submittedName>
        <fullName evidence="8">S8 family peptidase</fullName>
        <ecNumber evidence="8">3.4.-.-</ecNumber>
    </submittedName>
</protein>
<dbReference type="InterPro" id="IPR050131">
    <property type="entry name" value="Peptidase_S8_subtilisin-like"/>
</dbReference>
<dbReference type="PANTHER" id="PTHR43806">
    <property type="entry name" value="PEPTIDASE S8"/>
    <property type="match status" value="1"/>
</dbReference>
<evidence type="ECO:0000256" key="4">
    <source>
        <dbReference type="ARBA" id="ARBA00022801"/>
    </source>
</evidence>
<dbReference type="SUPFAM" id="SSF52743">
    <property type="entry name" value="Subtilisin-like"/>
    <property type="match status" value="1"/>
</dbReference>
<dbReference type="EC" id="3.4.-.-" evidence="8"/>
<keyword evidence="5 6" id="KW-0720">Serine protease</keyword>
<dbReference type="Gene3D" id="3.40.50.200">
    <property type="entry name" value="Peptidase S8/S53 domain"/>
    <property type="match status" value="1"/>
</dbReference>
<keyword evidence="2 6" id="KW-0645">Protease</keyword>
<dbReference type="PROSITE" id="PS00137">
    <property type="entry name" value="SUBTILASE_HIS"/>
    <property type="match status" value="1"/>
</dbReference>
<evidence type="ECO:0000256" key="2">
    <source>
        <dbReference type="ARBA" id="ARBA00022670"/>
    </source>
</evidence>
<dbReference type="InterPro" id="IPR036852">
    <property type="entry name" value="Peptidase_S8/S53_dom_sf"/>
</dbReference>
<comment type="caution">
    <text evidence="8">The sequence shown here is derived from an EMBL/GenBank/DDBJ whole genome shotgun (WGS) entry which is preliminary data.</text>
</comment>
<dbReference type="InterPro" id="IPR022398">
    <property type="entry name" value="Peptidase_S8_His-AS"/>
</dbReference>
<feature type="active site" description="Charge relay system" evidence="6">
    <location>
        <position position="83"/>
    </location>
</feature>
<keyword evidence="9" id="KW-1185">Reference proteome</keyword>
<evidence type="ECO:0000256" key="3">
    <source>
        <dbReference type="ARBA" id="ARBA00022729"/>
    </source>
</evidence>
<evidence type="ECO:0000259" key="7">
    <source>
        <dbReference type="Pfam" id="PF00082"/>
    </source>
</evidence>
<keyword evidence="4 6" id="KW-0378">Hydrolase</keyword>
<dbReference type="PROSITE" id="PS51892">
    <property type="entry name" value="SUBTILASE"/>
    <property type="match status" value="1"/>
</dbReference>
<evidence type="ECO:0000313" key="8">
    <source>
        <dbReference type="EMBL" id="MEW9853998.1"/>
    </source>
</evidence>
<dbReference type="Proteomes" id="UP001556118">
    <property type="component" value="Unassembled WGS sequence"/>
</dbReference>
<feature type="active site" description="Charge relay system" evidence="6">
    <location>
        <position position="41"/>
    </location>
</feature>
<keyword evidence="3" id="KW-0732">Signal</keyword>
<dbReference type="PRINTS" id="PR00723">
    <property type="entry name" value="SUBTILISIN"/>
</dbReference>
<gene>
    <name evidence="8" type="ORF">ABUH87_02225</name>
</gene>
<organism evidence="8 9">
    <name type="scientific">Novosphingobium rhizovicinum</name>
    <dbReference type="NCBI Taxonomy" id="3228928"/>
    <lineage>
        <taxon>Bacteria</taxon>
        <taxon>Pseudomonadati</taxon>
        <taxon>Pseudomonadota</taxon>
        <taxon>Alphaproteobacteria</taxon>
        <taxon>Sphingomonadales</taxon>
        <taxon>Sphingomonadaceae</taxon>
        <taxon>Novosphingobium</taxon>
    </lineage>
</organism>
<evidence type="ECO:0000256" key="1">
    <source>
        <dbReference type="ARBA" id="ARBA00011073"/>
    </source>
</evidence>
<reference evidence="8 9" key="1">
    <citation type="submission" date="2024-06" db="EMBL/GenBank/DDBJ databases">
        <title>Novosphingobium rhizovicinus M1R2S20.</title>
        <authorList>
            <person name="Sun J.-Q."/>
        </authorList>
    </citation>
    <scope>NUCLEOTIDE SEQUENCE [LARGE SCALE GENOMIC DNA]</scope>
    <source>
        <strain evidence="8 9">M1R2S20</strain>
    </source>
</reference>
<evidence type="ECO:0000256" key="5">
    <source>
        <dbReference type="ARBA" id="ARBA00022825"/>
    </source>
</evidence>
<feature type="domain" description="Peptidase S8/S53" evidence="7">
    <location>
        <begin position="32"/>
        <end position="302"/>
    </location>
</feature>
<dbReference type="PANTHER" id="PTHR43806:SF11">
    <property type="entry name" value="CEREVISIN-RELATED"/>
    <property type="match status" value="1"/>
</dbReference>
<proteinExistence type="inferred from homology"/>